<dbReference type="Proteomes" id="UP000217944">
    <property type="component" value="Unassembled WGS sequence"/>
</dbReference>
<dbReference type="InterPro" id="IPR043128">
    <property type="entry name" value="Rev_trsase/Diguanyl_cyclase"/>
</dbReference>
<dbReference type="NCBIfam" id="TIGR00254">
    <property type="entry name" value="GGDEF"/>
    <property type="match status" value="1"/>
</dbReference>
<reference evidence="2 3" key="1">
    <citation type="journal article" date="2017" name="Syst. Appl. Microbiol.">
        <title>Lebetimonas natsushimae sp. nov., a novel strictly anaerobic, moderately thermophilic chemoautotroph isolated from a deep-sea hydrothermal vent polychaete nest in the Mid-Okinawa Trough.</title>
        <authorList>
            <person name="Nagata R."/>
            <person name="Takaki Y."/>
            <person name="Tame A."/>
            <person name="Nunoura T."/>
            <person name="Muto H."/>
            <person name="Mino S."/>
            <person name="Sawayama S."/>
            <person name="Takai K."/>
            <person name="Nakagawa S."/>
        </authorList>
    </citation>
    <scope>NUCLEOTIDE SEQUENCE [LARGE SCALE GENOMIC DNA]</scope>
    <source>
        <strain evidence="2 3">HS1857</strain>
    </source>
</reference>
<accession>A0A292YCW2</accession>
<dbReference type="RefSeq" id="WP_096258251.1">
    <property type="nucleotide sequence ID" value="NZ_BDME01000001.1"/>
</dbReference>
<dbReference type="SUPFAM" id="SSF55073">
    <property type="entry name" value="Nucleotide cyclase"/>
    <property type="match status" value="1"/>
</dbReference>
<dbReference type="Gene3D" id="3.10.580.10">
    <property type="entry name" value="CBS-domain"/>
    <property type="match status" value="1"/>
</dbReference>
<dbReference type="InterPro" id="IPR046342">
    <property type="entry name" value="CBS_dom_sf"/>
</dbReference>
<dbReference type="Gene3D" id="3.30.70.270">
    <property type="match status" value="1"/>
</dbReference>
<gene>
    <name evidence="2" type="ORF">LNAT_P0389</name>
</gene>
<dbReference type="PROSITE" id="PS50887">
    <property type="entry name" value="GGDEF"/>
    <property type="match status" value="1"/>
</dbReference>
<feature type="domain" description="GGDEF" evidence="1">
    <location>
        <begin position="154"/>
        <end position="267"/>
    </location>
</feature>
<evidence type="ECO:0000313" key="2">
    <source>
        <dbReference type="EMBL" id="GAX87094.1"/>
    </source>
</evidence>
<evidence type="ECO:0000259" key="1">
    <source>
        <dbReference type="PROSITE" id="PS50887"/>
    </source>
</evidence>
<protein>
    <recommendedName>
        <fullName evidence="1">GGDEF domain-containing protein</fullName>
    </recommendedName>
</protein>
<dbReference type="InterPro" id="IPR000160">
    <property type="entry name" value="GGDEF_dom"/>
</dbReference>
<evidence type="ECO:0000313" key="3">
    <source>
        <dbReference type="Proteomes" id="UP000217944"/>
    </source>
</evidence>
<organism evidence="2 3">
    <name type="scientific">Lebetimonas natsushimae</name>
    <dbReference type="NCBI Taxonomy" id="1936991"/>
    <lineage>
        <taxon>Bacteria</taxon>
        <taxon>Pseudomonadati</taxon>
        <taxon>Campylobacterota</taxon>
        <taxon>Epsilonproteobacteria</taxon>
        <taxon>Nautiliales</taxon>
        <taxon>Nautiliaceae</taxon>
        <taxon>Lebetimonas</taxon>
    </lineage>
</organism>
<sequence>MIIEKYIEPVLFKEYDFLTTVSIKELISYLLKYKSDSLYITKNKYPVYFFDSIDLLDIFLTDELNIKVIDYIKNNPKKIYVLEFNTNVIDAYYYMRSNNVKKAAVIKNNQLIGEISFKTISSKIADIIIKDSLTGVYNEKYFQVLIEEYKDFDKPLGIIFIDIKNIGIIEGLYGEEKVKYILKAMATKLMNLVRDIDFVFRNDYRFKIITFTELEITKKIVERIKKALDEFEVDGIKIGYSLAYSHVPEVQENILLALDEIESKLID</sequence>
<dbReference type="AlphaFoldDB" id="A0A292YCW2"/>
<name>A0A292YCW2_9BACT</name>
<proteinExistence type="predicted"/>
<dbReference type="Pfam" id="PF00990">
    <property type="entry name" value="GGDEF"/>
    <property type="match status" value="1"/>
</dbReference>
<keyword evidence="3" id="KW-1185">Reference proteome</keyword>
<dbReference type="SMART" id="SM00267">
    <property type="entry name" value="GGDEF"/>
    <property type="match status" value="1"/>
</dbReference>
<dbReference type="EMBL" id="BDME01000001">
    <property type="protein sequence ID" value="GAX87094.1"/>
    <property type="molecule type" value="Genomic_DNA"/>
</dbReference>
<dbReference type="InterPro" id="IPR029787">
    <property type="entry name" value="Nucleotide_cyclase"/>
</dbReference>
<comment type="caution">
    <text evidence="2">The sequence shown here is derived from an EMBL/GenBank/DDBJ whole genome shotgun (WGS) entry which is preliminary data.</text>
</comment>
<dbReference type="OrthoDB" id="5372438at2"/>
<dbReference type="SUPFAM" id="SSF54631">
    <property type="entry name" value="CBS-domain pair"/>
    <property type="match status" value="1"/>
</dbReference>